<dbReference type="RefSeq" id="WP_058729033.1">
    <property type="nucleotide sequence ID" value="NZ_LDRB01000043.1"/>
</dbReference>
<dbReference type="PANTHER" id="PTHR38436">
    <property type="entry name" value="POLYKETIDE CYCLASE SNOAL-LIKE DOMAIN"/>
    <property type="match status" value="1"/>
</dbReference>
<dbReference type="InterPro" id="IPR009959">
    <property type="entry name" value="Cyclase_SnoaL-like"/>
</dbReference>
<dbReference type="Proteomes" id="UP000078335">
    <property type="component" value="Unassembled WGS sequence"/>
</dbReference>
<dbReference type="PANTHER" id="PTHR38436:SF1">
    <property type="entry name" value="ESTER CYCLASE"/>
    <property type="match status" value="1"/>
</dbReference>
<evidence type="ECO:0000313" key="2">
    <source>
        <dbReference type="Proteomes" id="UP000078335"/>
    </source>
</evidence>
<accession>A0ABR5S5P3</accession>
<comment type="caution">
    <text evidence="1">The sequence shown here is derived from an EMBL/GenBank/DDBJ whole genome shotgun (WGS) entry which is preliminary data.</text>
</comment>
<dbReference type="Pfam" id="PF07366">
    <property type="entry name" value="SnoaL"/>
    <property type="match status" value="1"/>
</dbReference>
<dbReference type="InterPro" id="IPR032710">
    <property type="entry name" value="NTF2-like_dom_sf"/>
</dbReference>
<protein>
    <recommendedName>
        <fullName evidence="3">Ester cyclase</fullName>
    </recommendedName>
</protein>
<gene>
    <name evidence="1" type="ORF">NS263_09475</name>
</gene>
<dbReference type="EMBL" id="LDRB01000043">
    <property type="protein sequence ID" value="KTR39740.1"/>
    <property type="molecule type" value="Genomic_DNA"/>
</dbReference>
<sequence length="145" mass="16008">MTKDANAATQEKLGGILEARDWSRMHEAWHEDVVDHDPAPDQAPGLAGIVDFWKEFTTAFPDVTLEADPLVVTDDFITAVFTIHGTHTGPFQGHEPTGREFTVRGIQVSKFVDGKIAERWGSTDQKGIEEQLQLGTSDAQFVSKD</sequence>
<keyword evidence="2" id="KW-1185">Reference proteome</keyword>
<reference evidence="1 2" key="1">
    <citation type="journal article" date="2016" name="Front. Microbiol.">
        <title>Genomic Resource of Rice Seed Associated Bacteria.</title>
        <authorList>
            <person name="Midha S."/>
            <person name="Bansal K."/>
            <person name="Sharma S."/>
            <person name="Kumar N."/>
            <person name="Patil P.P."/>
            <person name="Chaudhry V."/>
            <person name="Patil P.B."/>
        </authorList>
    </citation>
    <scope>NUCLEOTIDE SEQUENCE [LARGE SCALE GENOMIC DNA]</scope>
    <source>
        <strain evidence="1 2">NS263</strain>
    </source>
</reference>
<proteinExistence type="predicted"/>
<dbReference type="SUPFAM" id="SSF54427">
    <property type="entry name" value="NTF2-like"/>
    <property type="match status" value="1"/>
</dbReference>
<name>A0ABR5S5P3_9MICO</name>
<dbReference type="Gene3D" id="3.10.450.50">
    <property type="match status" value="1"/>
</dbReference>
<evidence type="ECO:0008006" key="3">
    <source>
        <dbReference type="Google" id="ProtNLM"/>
    </source>
</evidence>
<organism evidence="1 2">
    <name type="scientific">Curtobacterium oceanosedimentum</name>
    <dbReference type="NCBI Taxonomy" id="465820"/>
    <lineage>
        <taxon>Bacteria</taxon>
        <taxon>Bacillati</taxon>
        <taxon>Actinomycetota</taxon>
        <taxon>Actinomycetes</taxon>
        <taxon>Micrococcales</taxon>
        <taxon>Microbacteriaceae</taxon>
        <taxon>Curtobacterium</taxon>
    </lineage>
</organism>
<evidence type="ECO:0000313" key="1">
    <source>
        <dbReference type="EMBL" id="KTR39740.1"/>
    </source>
</evidence>